<protein>
    <recommendedName>
        <fullName evidence="1">N-acetyltransferase domain-containing protein</fullName>
    </recommendedName>
</protein>
<dbReference type="Pfam" id="PF13880">
    <property type="entry name" value="Acetyltransf_13"/>
    <property type="match status" value="1"/>
</dbReference>
<dbReference type="GO" id="GO:0016747">
    <property type="term" value="F:acyltransferase activity, transferring groups other than amino-acyl groups"/>
    <property type="evidence" value="ECO:0007669"/>
    <property type="project" value="InterPro"/>
</dbReference>
<reference evidence="3" key="1">
    <citation type="submission" date="2016-10" db="EMBL/GenBank/DDBJ databases">
        <authorList>
            <person name="Varghese N."/>
            <person name="Submissions S."/>
        </authorList>
    </citation>
    <scope>NUCLEOTIDE SEQUENCE [LARGE SCALE GENOMIC DNA]</scope>
    <source>
        <strain evidence="3">CGMCC 1.10118</strain>
    </source>
</reference>
<evidence type="ECO:0000313" key="2">
    <source>
        <dbReference type="EMBL" id="SDX66332.1"/>
    </source>
</evidence>
<name>A0A1H3DIJ4_9EURY</name>
<keyword evidence="3" id="KW-1185">Reference proteome</keyword>
<evidence type="ECO:0000313" key="3">
    <source>
        <dbReference type="Proteomes" id="UP000199170"/>
    </source>
</evidence>
<dbReference type="InterPro" id="IPR000182">
    <property type="entry name" value="GNAT_dom"/>
</dbReference>
<evidence type="ECO:0000259" key="1">
    <source>
        <dbReference type="PROSITE" id="PS51186"/>
    </source>
</evidence>
<dbReference type="AlphaFoldDB" id="A0A1H3DIJ4"/>
<proteinExistence type="predicted"/>
<dbReference type="EMBL" id="FNPB01000001">
    <property type="protein sequence ID" value="SDX66332.1"/>
    <property type="molecule type" value="Genomic_DNA"/>
</dbReference>
<dbReference type="PROSITE" id="PS51186">
    <property type="entry name" value="GNAT"/>
    <property type="match status" value="1"/>
</dbReference>
<feature type="domain" description="N-acetyltransferase" evidence="1">
    <location>
        <begin position="118"/>
        <end position="249"/>
    </location>
</feature>
<dbReference type="InterPro" id="IPR028009">
    <property type="entry name" value="ESCO_Acetyltransf_dom"/>
</dbReference>
<dbReference type="InterPro" id="IPR016181">
    <property type="entry name" value="Acyl_CoA_acyltransferase"/>
</dbReference>
<gene>
    <name evidence="2" type="ORF">SAMN04487946_101603</name>
</gene>
<dbReference type="SUPFAM" id="SSF55729">
    <property type="entry name" value="Acyl-CoA N-acyltransferases (Nat)"/>
    <property type="match status" value="1"/>
</dbReference>
<sequence>MISSELLQGYSKKSDRQLDLLKCPDCGSLHDEAKLSGSCYECDSHIAHKRYSTQATVDYAICSNCSSEVLYTRDNEIGERWEVPGYYCRNCTTILEVKSNGQFVQPEQFLNNSQGSGFEVQAVNSERTKTVAEMFSWSTKVEGVGFWSYQPDSHRVWLASLNNCYCGFVTLDDNDKLIQIWTDPGVRRQDVATMLLEYICETVLPADGELWMNKPTDQGKELFKSLIDSDDKIFGRKVEDKYVRKAIRL</sequence>
<dbReference type="Gene3D" id="3.40.630.30">
    <property type="match status" value="1"/>
</dbReference>
<organism evidence="2 3">
    <name type="scientific">Halobellus clavatus</name>
    <dbReference type="NCBI Taxonomy" id="660517"/>
    <lineage>
        <taxon>Archaea</taxon>
        <taxon>Methanobacteriati</taxon>
        <taxon>Methanobacteriota</taxon>
        <taxon>Stenosarchaea group</taxon>
        <taxon>Halobacteria</taxon>
        <taxon>Halobacteriales</taxon>
        <taxon>Haloferacaceae</taxon>
        <taxon>Halobellus</taxon>
    </lineage>
</organism>
<dbReference type="Proteomes" id="UP000199170">
    <property type="component" value="Unassembled WGS sequence"/>
</dbReference>
<accession>A0A1H3DIJ4</accession>
<dbReference type="RefSeq" id="WP_139175629.1">
    <property type="nucleotide sequence ID" value="NZ_FNPB01000001.1"/>
</dbReference>